<dbReference type="GO" id="GO:0044718">
    <property type="term" value="P:siderophore transmembrane transport"/>
    <property type="evidence" value="ECO:0007669"/>
    <property type="project" value="TreeGrafter"/>
</dbReference>
<comment type="similarity">
    <text evidence="10 11">Belongs to the TonB-dependent receptor family.</text>
</comment>
<keyword evidence="17" id="KW-1185">Reference proteome</keyword>
<dbReference type="Gene3D" id="2.170.130.10">
    <property type="entry name" value="TonB-dependent receptor, plug domain"/>
    <property type="match status" value="1"/>
</dbReference>
<dbReference type="InterPro" id="IPR000531">
    <property type="entry name" value="Beta-barrel_TonB"/>
</dbReference>
<dbReference type="Pfam" id="PF00593">
    <property type="entry name" value="TonB_dep_Rec_b-barrel"/>
    <property type="match status" value="1"/>
</dbReference>
<dbReference type="PANTHER" id="PTHR30069">
    <property type="entry name" value="TONB-DEPENDENT OUTER MEMBRANE RECEPTOR"/>
    <property type="match status" value="1"/>
</dbReference>
<feature type="domain" description="TonB-dependent receptor plug" evidence="15">
    <location>
        <begin position="50"/>
        <end position="159"/>
    </location>
</feature>
<keyword evidence="16" id="KW-0675">Receptor</keyword>
<dbReference type="RefSeq" id="WP_068809809.1">
    <property type="nucleotide sequence ID" value="NZ_BMIY01000003.1"/>
</dbReference>
<feature type="signal peptide" evidence="13">
    <location>
        <begin position="1"/>
        <end position="30"/>
    </location>
</feature>
<feature type="region of interest" description="Disordered" evidence="12">
    <location>
        <begin position="437"/>
        <end position="456"/>
    </location>
</feature>
<dbReference type="InterPro" id="IPR036942">
    <property type="entry name" value="Beta-barrel_TonB_sf"/>
</dbReference>
<dbReference type="PROSITE" id="PS52016">
    <property type="entry name" value="TONB_DEPENDENT_REC_3"/>
    <property type="match status" value="1"/>
</dbReference>
<keyword evidence="7 11" id="KW-0798">TonB box</keyword>
<reference evidence="16" key="1">
    <citation type="journal article" date="2014" name="Int. J. Syst. Evol. Microbiol.">
        <title>Complete genome sequence of Corynebacterium casei LMG S-19264T (=DSM 44701T), isolated from a smear-ripened cheese.</title>
        <authorList>
            <consortium name="US DOE Joint Genome Institute (JGI-PGF)"/>
            <person name="Walter F."/>
            <person name="Albersmeier A."/>
            <person name="Kalinowski J."/>
            <person name="Ruckert C."/>
        </authorList>
    </citation>
    <scope>NUCLEOTIDE SEQUENCE</scope>
    <source>
        <strain evidence="16">CGMCC 1.15425</strain>
    </source>
</reference>
<feature type="chain" id="PRO_5037056378" evidence="13">
    <location>
        <begin position="31"/>
        <end position="687"/>
    </location>
</feature>
<keyword evidence="5 13" id="KW-0732">Signal</keyword>
<evidence type="ECO:0000256" key="6">
    <source>
        <dbReference type="ARBA" id="ARBA00023065"/>
    </source>
</evidence>
<reference evidence="16" key="2">
    <citation type="submission" date="2020-09" db="EMBL/GenBank/DDBJ databases">
        <authorList>
            <person name="Sun Q."/>
            <person name="Zhou Y."/>
        </authorList>
    </citation>
    <scope>NUCLEOTIDE SEQUENCE</scope>
    <source>
        <strain evidence="16">CGMCC 1.15425</strain>
    </source>
</reference>
<dbReference type="EMBL" id="BMIY01000003">
    <property type="protein sequence ID" value="GGG52246.1"/>
    <property type="molecule type" value="Genomic_DNA"/>
</dbReference>
<evidence type="ECO:0000256" key="5">
    <source>
        <dbReference type="ARBA" id="ARBA00022729"/>
    </source>
</evidence>
<accession>A0A917GNG7</accession>
<feature type="domain" description="TonB-dependent receptor-like beta-barrel" evidence="14">
    <location>
        <begin position="185"/>
        <end position="660"/>
    </location>
</feature>
<evidence type="ECO:0000259" key="14">
    <source>
        <dbReference type="Pfam" id="PF00593"/>
    </source>
</evidence>
<comment type="caution">
    <text evidence="16">The sequence shown here is derived from an EMBL/GenBank/DDBJ whole genome shotgun (WGS) entry which is preliminary data.</text>
</comment>
<evidence type="ECO:0000256" key="4">
    <source>
        <dbReference type="ARBA" id="ARBA00022692"/>
    </source>
</evidence>
<dbReference type="InterPro" id="IPR039426">
    <property type="entry name" value="TonB-dep_rcpt-like"/>
</dbReference>
<sequence length="687" mass="74852">MFPRPLDAGFTCKALSLVIPAMLVTSFSVAQEDDVEEIVITAAGYQQRIIDAPASISVVTRDELEKQQYTTIVDAMANIPGVYVTGGSNMQDISVRGMSDDYTLYLVDGRPISAGRSVNTNGNDGGKQIGLPPLAMIERVEVIRGPMSSLYGSEAMGGVVNVITRVTPEVWGGSVAADYTASQNDVSNDAYNTEFYLGGPIVSDVIGLEFNGALLHTDESDLNGGSDNASSEPESDTKRFGSELTWQINTENRVTLAANTSNMEYTRTPGRSIEITDDPSSYEFEKQLFTLSHEGRYGDWSVNSFLQHDISDKVQTSTKKEEVTTLNTQSNYVGDNYILTLGGRYKLEDLVDETNGLLDANVQGATANVKRWIGALFAEAEWSFIENLGITTGLRYDDDELFGGHVSPRIYANWHSSDKLTFKGGISTGYSQPSLPAATAGFGRGTGGPGSPNLSPNGDPISRALIVGNPDLKPETSVNYEAGFIYNDKDLGFNTTVMAFHTAFKDKIAEDRYCVSDGVDRDDYQNYTCDFGGNTYQFLSSRKNIDEAVMTGVEASVSYNLTDSLEVTVNYTLTDSEQKTGDFEGEPLNKMPKNMANVGFDWQPGMSMDVWGRVNYRGETSDFLGRTSMSAGTPGYTLVDLGGVYHLSDQLKVMAGVYNVADKTITNDTYGVVLDGRRINMSLNYDF</sequence>
<evidence type="ECO:0000256" key="2">
    <source>
        <dbReference type="ARBA" id="ARBA00022448"/>
    </source>
</evidence>
<gene>
    <name evidence="16" type="ORF">GCM10011403_06810</name>
</gene>
<dbReference type="InterPro" id="IPR037066">
    <property type="entry name" value="Plug_dom_sf"/>
</dbReference>
<keyword evidence="4 10" id="KW-0812">Transmembrane</keyword>
<dbReference type="Gene3D" id="2.40.170.20">
    <property type="entry name" value="TonB-dependent receptor, beta-barrel domain"/>
    <property type="match status" value="1"/>
</dbReference>
<protein>
    <submittedName>
        <fullName evidence="16">Outer membrane receptor</fullName>
    </submittedName>
</protein>
<keyword evidence="8 10" id="KW-0472">Membrane</keyword>
<dbReference type="Pfam" id="PF07715">
    <property type="entry name" value="Plug"/>
    <property type="match status" value="1"/>
</dbReference>
<dbReference type="SUPFAM" id="SSF56935">
    <property type="entry name" value="Porins"/>
    <property type="match status" value="1"/>
</dbReference>
<evidence type="ECO:0000259" key="15">
    <source>
        <dbReference type="Pfam" id="PF07715"/>
    </source>
</evidence>
<dbReference type="AlphaFoldDB" id="A0A917GNG7"/>
<evidence type="ECO:0000256" key="9">
    <source>
        <dbReference type="ARBA" id="ARBA00023237"/>
    </source>
</evidence>
<dbReference type="OrthoDB" id="9764669at2"/>
<evidence type="ECO:0000256" key="11">
    <source>
        <dbReference type="RuleBase" id="RU003357"/>
    </source>
</evidence>
<organism evidence="16 17">
    <name type="scientific">Pseudohongiella nitratireducens</name>
    <dbReference type="NCBI Taxonomy" id="1768907"/>
    <lineage>
        <taxon>Bacteria</taxon>
        <taxon>Pseudomonadati</taxon>
        <taxon>Pseudomonadota</taxon>
        <taxon>Gammaproteobacteria</taxon>
        <taxon>Pseudomonadales</taxon>
        <taxon>Pseudohongiellaceae</taxon>
        <taxon>Pseudohongiella</taxon>
    </lineage>
</organism>
<evidence type="ECO:0000256" key="8">
    <source>
        <dbReference type="ARBA" id="ARBA00023136"/>
    </source>
</evidence>
<dbReference type="GO" id="GO:0009279">
    <property type="term" value="C:cell outer membrane"/>
    <property type="evidence" value="ECO:0007669"/>
    <property type="project" value="UniProtKB-SubCell"/>
</dbReference>
<evidence type="ECO:0000256" key="10">
    <source>
        <dbReference type="PROSITE-ProRule" id="PRU01360"/>
    </source>
</evidence>
<comment type="subcellular location">
    <subcellularLocation>
        <location evidence="1 10">Cell outer membrane</location>
        <topology evidence="1 10">Multi-pass membrane protein</topology>
    </subcellularLocation>
</comment>
<evidence type="ECO:0000256" key="1">
    <source>
        <dbReference type="ARBA" id="ARBA00004571"/>
    </source>
</evidence>
<evidence type="ECO:0000256" key="3">
    <source>
        <dbReference type="ARBA" id="ARBA00022452"/>
    </source>
</evidence>
<proteinExistence type="inferred from homology"/>
<evidence type="ECO:0000256" key="13">
    <source>
        <dbReference type="SAM" id="SignalP"/>
    </source>
</evidence>
<keyword evidence="3 10" id="KW-1134">Transmembrane beta strand</keyword>
<evidence type="ECO:0000256" key="12">
    <source>
        <dbReference type="SAM" id="MobiDB-lite"/>
    </source>
</evidence>
<dbReference type="InterPro" id="IPR012910">
    <property type="entry name" value="Plug_dom"/>
</dbReference>
<feature type="compositionally biased region" description="Polar residues" evidence="12">
    <location>
        <begin position="223"/>
        <end position="232"/>
    </location>
</feature>
<keyword evidence="6" id="KW-0406">Ion transport</keyword>
<evidence type="ECO:0000313" key="17">
    <source>
        <dbReference type="Proteomes" id="UP000627715"/>
    </source>
</evidence>
<keyword evidence="9 10" id="KW-0998">Cell outer membrane</keyword>
<name>A0A917GNG7_9GAMM</name>
<feature type="region of interest" description="Disordered" evidence="12">
    <location>
        <begin position="219"/>
        <end position="239"/>
    </location>
</feature>
<keyword evidence="2 10" id="KW-0813">Transport</keyword>
<dbReference type="GO" id="GO:0015344">
    <property type="term" value="F:siderophore uptake transmembrane transporter activity"/>
    <property type="evidence" value="ECO:0007669"/>
    <property type="project" value="TreeGrafter"/>
</dbReference>
<evidence type="ECO:0000313" key="16">
    <source>
        <dbReference type="EMBL" id="GGG52246.1"/>
    </source>
</evidence>
<dbReference type="Proteomes" id="UP000627715">
    <property type="component" value="Unassembled WGS sequence"/>
</dbReference>
<dbReference type="CDD" id="cd01347">
    <property type="entry name" value="ligand_gated_channel"/>
    <property type="match status" value="1"/>
</dbReference>
<evidence type="ECO:0000256" key="7">
    <source>
        <dbReference type="ARBA" id="ARBA00023077"/>
    </source>
</evidence>
<dbReference type="PANTHER" id="PTHR30069:SF53">
    <property type="entry name" value="COLICIN I RECEPTOR-RELATED"/>
    <property type="match status" value="1"/>
</dbReference>